<evidence type="ECO:0000259" key="8">
    <source>
        <dbReference type="Pfam" id="PF14824"/>
    </source>
</evidence>
<keyword evidence="3" id="KW-0560">Oxidoreductase</keyword>
<dbReference type="InterPro" id="IPR019478">
    <property type="entry name" value="Sirohaem_synthase_dimer_dom"/>
</dbReference>
<evidence type="ECO:0000256" key="6">
    <source>
        <dbReference type="ARBA" id="ARBA00047561"/>
    </source>
</evidence>
<dbReference type="InterPro" id="IPR006367">
    <property type="entry name" value="Sirohaem_synthase_N"/>
</dbReference>
<keyword evidence="4" id="KW-0520">NAD</keyword>
<dbReference type="Gene3D" id="3.30.160.110">
    <property type="entry name" value="Siroheme synthase, domain 2"/>
    <property type="match status" value="1"/>
</dbReference>
<evidence type="ECO:0000313" key="9">
    <source>
        <dbReference type="EMBL" id="QBF84082.1"/>
    </source>
</evidence>
<dbReference type="PANTHER" id="PTHR35330">
    <property type="entry name" value="SIROHEME BIOSYNTHESIS PROTEIN MET8"/>
    <property type="match status" value="1"/>
</dbReference>
<dbReference type="NCBIfam" id="TIGR01470">
    <property type="entry name" value="cysG_Nterm"/>
    <property type="match status" value="1"/>
</dbReference>
<dbReference type="EMBL" id="CP036200">
    <property type="protein sequence ID" value="QBF84082.1"/>
    <property type="molecule type" value="Genomic_DNA"/>
</dbReference>
<dbReference type="InterPro" id="IPR036291">
    <property type="entry name" value="NAD(P)-bd_dom_sf"/>
</dbReference>
<dbReference type="GO" id="GO:0019354">
    <property type="term" value="P:siroheme biosynthetic process"/>
    <property type="evidence" value="ECO:0007669"/>
    <property type="project" value="UniProtKB-UniPathway"/>
</dbReference>
<dbReference type="RefSeq" id="WP_130601837.1">
    <property type="nucleotide sequence ID" value="NZ_CP036200.1"/>
</dbReference>
<keyword evidence="10" id="KW-1185">Reference proteome</keyword>
<evidence type="ECO:0000313" key="10">
    <source>
        <dbReference type="Proteomes" id="UP000291106"/>
    </source>
</evidence>
<dbReference type="SUPFAM" id="SSF51735">
    <property type="entry name" value="NAD(P)-binding Rossmann-fold domains"/>
    <property type="match status" value="1"/>
</dbReference>
<dbReference type="Gene3D" id="3.40.50.720">
    <property type="entry name" value="NAD(P)-binding Rossmann-like Domain"/>
    <property type="match status" value="1"/>
</dbReference>
<dbReference type="GO" id="GO:0004325">
    <property type="term" value="F:ferrochelatase activity"/>
    <property type="evidence" value="ECO:0007669"/>
    <property type="project" value="InterPro"/>
</dbReference>
<dbReference type="Pfam" id="PF14824">
    <property type="entry name" value="Sirohm_synth_M"/>
    <property type="match status" value="1"/>
</dbReference>
<feature type="domain" description="Siroheme synthase central" evidence="8">
    <location>
        <begin position="119"/>
        <end position="146"/>
    </location>
</feature>
<comment type="pathway">
    <text evidence="1">Porphyrin-containing compound metabolism; siroheme biosynthesis; sirohydrochlorin from precorrin-2: step 1/1.</text>
</comment>
<feature type="domain" description="Sirohaem synthase dimerisation" evidence="7">
    <location>
        <begin position="150"/>
        <end position="183"/>
    </location>
</feature>
<evidence type="ECO:0000256" key="2">
    <source>
        <dbReference type="ARBA" id="ARBA00012400"/>
    </source>
</evidence>
<keyword evidence="5" id="KW-0627">Porphyrin biosynthesis</keyword>
<organism evidence="9 10">
    <name type="scientific">Shewanella maritima</name>
    <dbReference type="NCBI Taxonomy" id="2520507"/>
    <lineage>
        <taxon>Bacteria</taxon>
        <taxon>Pseudomonadati</taxon>
        <taxon>Pseudomonadota</taxon>
        <taxon>Gammaproteobacteria</taxon>
        <taxon>Alteromonadales</taxon>
        <taxon>Shewanellaceae</taxon>
        <taxon>Shewanella</taxon>
    </lineage>
</organism>
<evidence type="ECO:0000256" key="4">
    <source>
        <dbReference type="ARBA" id="ARBA00023027"/>
    </source>
</evidence>
<dbReference type="AlphaFoldDB" id="A0A411PKN8"/>
<dbReference type="GO" id="GO:0043115">
    <property type="term" value="F:precorrin-2 dehydrogenase activity"/>
    <property type="evidence" value="ECO:0007669"/>
    <property type="project" value="UniProtKB-EC"/>
</dbReference>
<dbReference type="EC" id="1.3.1.76" evidence="2"/>
<dbReference type="InterPro" id="IPR037115">
    <property type="entry name" value="Sirohaem_synt_dimer_dom_sf"/>
</dbReference>
<gene>
    <name evidence="9" type="ORF">EXU30_16415</name>
</gene>
<name>A0A411PKN8_9GAMM</name>
<reference evidence="9 10" key="1">
    <citation type="submission" date="2019-02" db="EMBL/GenBank/DDBJ databases">
        <title>Shewanella sp. D4-2 isolated from Dokdo Island.</title>
        <authorList>
            <person name="Baek K."/>
        </authorList>
    </citation>
    <scope>NUCLEOTIDE SEQUENCE [LARGE SCALE GENOMIC DNA]</scope>
    <source>
        <strain evidence="9 10">D4-2</strain>
    </source>
</reference>
<dbReference type="Proteomes" id="UP000291106">
    <property type="component" value="Chromosome"/>
</dbReference>
<dbReference type="KEGG" id="smai:EXU30_16415"/>
<dbReference type="OrthoDB" id="9815856at2"/>
<protein>
    <recommendedName>
        <fullName evidence="2">precorrin-2 dehydrogenase</fullName>
        <ecNumber evidence="2">1.3.1.76</ecNumber>
    </recommendedName>
</protein>
<comment type="catalytic activity">
    <reaction evidence="6">
        <text>precorrin-2 + NAD(+) = sirohydrochlorin + NADH + 2 H(+)</text>
        <dbReference type="Rhea" id="RHEA:15613"/>
        <dbReference type="ChEBI" id="CHEBI:15378"/>
        <dbReference type="ChEBI" id="CHEBI:57540"/>
        <dbReference type="ChEBI" id="CHEBI:57945"/>
        <dbReference type="ChEBI" id="CHEBI:58351"/>
        <dbReference type="ChEBI" id="CHEBI:58827"/>
        <dbReference type="EC" id="1.3.1.76"/>
    </reaction>
</comment>
<sequence>MQYFPLFVDTSKLKVLVVGAGDVASRKIDLLARSQVSILVIAPDVSNEIRQYHRQGRIELIEREVLEADINDVDLVYLATANNALNCQLSIIAAQRKIWANVVDNPEYCQFITPSIVDRGKLTVAISTSGAAPVFARTIRAKLEAMLPRSLAPLFDFVASKRQQVQLALPEGKSRRLFWERFFKLNQERFDEQTPYHFDAAFDDLSAAGELLLVDIDAPADLLPMAAMPLLQRIDIVCCDSVIPGGLNELFRRDAERSELLLKSDISARLASGERLLIIADVQVIKELVAHFPEAKHIRPGLI</sequence>
<dbReference type="InterPro" id="IPR028161">
    <property type="entry name" value="Met8-like"/>
</dbReference>
<evidence type="ECO:0000256" key="3">
    <source>
        <dbReference type="ARBA" id="ARBA00023002"/>
    </source>
</evidence>
<dbReference type="Pfam" id="PF13241">
    <property type="entry name" value="NAD_binding_7"/>
    <property type="match status" value="1"/>
</dbReference>
<proteinExistence type="predicted"/>
<accession>A0A411PKN8</accession>
<evidence type="ECO:0000256" key="1">
    <source>
        <dbReference type="ARBA" id="ARBA00005010"/>
    </source>
</evidence>
<evidence type="ECO:0000256" key="5">
    <source>
        <dbReference type="ARBA" id="ARBA00023244"/>
    </source>
</evidence>
<dbReference type="InterPro" id="IPR028281">
    <property type="entry name" value="Sirohaem_synthase_central"/>
</dbReference>
<dbReference type="SUPFAM" id="SSF75615">
    <property type="entry name" value="Siroheme synthase middle domains-like"/>
    <property type="match status" value="1"/>
</dbReference>
<dbReference type="UniPathway" id="UPA00262">
    <property type="reaction ID" value="UER00222"/>
</dbReference>
<dbReference type="Gene3D" id="1.10.8.210">
    <property type="entry name" value="Sirohaem synthase, dimerisation domain"/>
    <property type="match status" value="1"/>
</dbReference>
<dbReference type="PANTHER" id="PTHR35330:SF1">
    <property type="entry name" value="SIROHEME BIOSYNTHESIS PROTEIN MET8"/>
    <property type="match status" value="1"/>
</dbReference>
<dbReference type="Pfam" id="PF10414">
    <property type="entry name" value="CysG_dimeriser"/>
    <property type="match status" value="1"/>
</dbReference>
<evidence type="ECO:0000259" key="7">
    <source>
        <dbReference type="Pfam" id="PF10414"/>
    </source>
</evidence>